<comment type="similarity">
    <text evidence="2">Belongs to the CDIP1/LITAF family.</text>
</comment>
<feature type="transmembrane region" description="Helical" evidence="6">
    <location>
        <begin position="100"/>
        <end position="125"/>
    </location>
</feature>
<proteinExistence type="inferred from homology"/>
<dbReference type="SMART" id="SM00714">
    <property type="entry name" value="LITAF"/>
    <property type="match status" value="1"/>
</dbReference>
<dbReference type="GO" id="GO:0008270">
    <property type="term" value="F:zinc ion binding"/>
    <property type="evidence" value="ECO:0007669"/>
    <property type="project" value="TreeGrafter"/>
</dbReference>
<comment type="caution">
    <text evidence="8">The sequence shown here is derived from an EMBL/GenBank/DDBJ whole genome shotgun (WGS) entry which is preliminary data.</text>
</comment>
<reference evidence="8 9" key="1">
    <citation type="submission" date="2016-11" db="EMBL/GenBank/DDBJ databases">
        <title>The macronuclear genome of Stentor coeruleus: a giant cell with tiny introns.</title>
        <authorList>
            <person name="Slabodnick M."/>
            <person name="Ruby J.G."/>
            <person name="Reiff S.B."/>
            <person name="Swart E.C."/>
            <person name="Gosai S."/>
            <person name="Prabakaran S."/>
            <person name="Witkowska E."/>
            <person name="Larue G.E."/>
            <person name="Fisher S."/>
            <person name="Freeman R.M."/>
            <person name="Gunawardena J."/>
            <person name="Chu W."/>
            <person name="Stover N.A."/>
            <person name="Gregory B.D."/>
            <person name="Nowacki M."/>
            <person name="Derisi J."/>
            <person name="Roy S.W."/>
            <person name="Marshall W.F."/>
            <person name="Sood P."/>
        </authorList>
    </citation>
    <scope>NUCLEOTIDE SEQUENCE [LARGE SCALE GENOMIC DNA]</scope>
    <source>
        <strain evidence="8">WM001</strain>
    </source>
</reference>
<dbReference type="InterPro" id="IPR006629">
    <property type="entry name" value="LITAF"/>
</dbReference>
<evidence type="ECO:0000256" key="5">
    <source>
        <dbReference type="ARBA" id="ARBA00023136"/>
    </source>
</evidence>
<keyword evidence="4" id="KW-0862">Zinc</keyword>
<keyword evidence="6" id="KW-1133">Transmembrane helix</keyword>
<dbReference type="EMBL" id="MPUH01000169">
    <property type="protein sequence ID" value="OMJ87717.1"/>
    <property type="molecule type" value="Genomic_DNA"/>
</dbReference>
<evidence type="ECO:0000313" key="9">
    <source>
        <dbReference type="Proteomes" id="UP000187209"/>
    </source>
</evidence>
<evidence type="ECO:0000256" key="1">
    <source>
        <dbReference type="ARBA" id="ARBA00004170"/>
    </source>
</evidence>
<evidence type="ECO:0000256" key="2">
    <source>
        <dbReference type="ARBA" id="ARBA00005975"/>
    </source>
</evidence>
<gene>
    <name evidence="8" type="ORF">SteCoe_10459</name>
</gene>
<comment type="subcellular location">
    <subcellularLocation>
        <location evidence="1">Membrane</location>
        <topology evidence="1">Peripheral membrane protein</topology>
    </subcellularLocation>
</comment>
<protein>
    <recommendedName>
        <fullName evidence="7">LITAF domain-containing protein</fullName>
    </recommendedName>
</protein>
<accession>A0A1R2CFB2</accession>
<name>A0A1R2CFB2_9CILI</name>
<dbReference type="GO" id="GO:0016020">
    <property type="term" value="C:membrane"/>
    <property type="evidence" value="ECO:0007669"/>
    <property type="project" value="UniProtKB-SubCell"/>
</dbReference>
<keyword evidence="6" id="KW-0812">Transmembrane</keyword>
<evidence type="ECO:0000256" key="6">
    <source>
        <dbReference type="SAM" id="Phobius"/>
    </source>
</evidence>
<evidence type="ECO:0000313" key="8">
    <source>
        <dbReference type="EMBL" id="OMJ87717.1"/>
    </source>
</evidence>
<feature type="domain" description="LITAF" evidence="7">
    <location>
        <begin position="67"/>
        <end position="150"/>
    </location>
</feature>
<evidence type="ECO:0000256" key="4">
    <source>
        <dbReference type="ARBA" id="ARBA00022833"/>
    </source>
</evidence>
<dbReference type="Proteomes" id="UP000187209">
    <property type="component" value="Unassembled WGS sequence"/>
</dbReference>
<sequence>MEKYNQGYPTPVYYPGPSSYGEGNQGYDNPPLPAAAIYPPIIQPAMDSNSVNTQVRYNGPIPYPPGTEDKPVIVRPRFGRRTTLAYCDYCNINVSTVTTLYIGCLVWCMFVFFLLLIPILAWIPFVSKDEFWNVRHNCPRCNRVLAKYRPGS</sequence>
<organism evidence="8 9">
    <name type="scientific">Stentor coeruleus</name>
    <dbReference type="NCBI Taxonomy" id="5963"/>
    <lineage>
        <taxon>Eukaryota</taxon>
        <taxon>Sar</taxon>
        <taxon>Alveolata</taxon>
        <taxon>Ciliophora</taxon>
        <taxon>Postciliodesmatophora</taxon>
        <taxon>Heterotrichea</taxon>
        <taxon>Heterotrichida</taxon>
        <taxon>Stentoridae</taxon>
        <taxon>Stentor</taxon>
    </lineage>
</organism>
<evidence type="ECO:0000256" key="3">
    <source>
        <dbReference type="ARBA" id="ARBA00022723"/>
    </source>
</evidence>
<evidence type="ECO:0000259" key="7">
    <source>
        <dbReference type="PROSITE" id="PS51837"/>
    </source>
</evidence>
<dbReference type="InterPro" id="IPR037519">
    <property type="entry name" value="LITAF_fam"/>
</dbReference>
<dbReference type="PROSITE" id="PS51837">
    <property type="entry name" value="LITAF"/>
    <property type="match status" value="1"/>
</dbReference>
<dbReference type="PANTHER" id="PTHR23292">
    <property type="entry name" value="LIPOPOLYSACCHARIDE-INDUCED TUMOR NECROSIS FACTOR-ALPHA FACTOR"/>
    <property type="match status" value="1"/>
</dbReference>
<dbReference type="AlphaFoldDB" id="A0A1R2CFB2"/>
<dbReference type="PANTHER" id="PTHR23292:SF6">
    <property type="entry name" value="FI16602P1-RELATED"/>
    <property type="match status" value="1"/>
</dbReference>
<dbReference type="OrthoDB" id="5599753at2759"/>
<keyword evidence="5 6" id="KW-0472">Membrane</keyword>
<keyword evidence="9" id="KW-1185">Reference proteome</keyword>
<keyword evidence="3" id="KW-0479">Metal-binding</keyword>
<dbReference type="Pfam" id="PF10601">
    <property type="entry name" value="zf-LITAF-like"/>
    <property type="match status" value="1"/>
</dbReference>